<dbReference type="SUPFAM" id="SSF82185">
    <property type="entry name" value="Histone H3 K4-specific methyltransferase SET7/9 N-terminal domain"/>
    <property type="match status" value="2"/>
</dbReference>
<dbReference type="Proteomes" id="UP000284676">
    <property type="component" value="Unassembled WGS sequence"/>
</dbReference>
<protein>
    <submittedName>
        <fullName evidence="1">Toxin-antitoxin system YwqK family antitoxin</fullName>
    </submittedName>
</protein>
<dbReference type="Pfam" id="PF07661">
    <property type="entry name" value="MORN_2"/>
    <property type="match status" value="5"/>
</dbReference>
<dbReference type="EMBL" id="QRHL01000002">
    <property type="protein sequence ID" value="RHF74338.1"/>
    <property type="molecule type" value="Genomic_DNA"/>
</dbReference>
<dbReference type="Gene3D" id="2.20.110.10">
    <property type="entry name" value="Histone H3 K4-specific methyltransferase SET7/9 N-terminal domain"/>
    <property type="match status" value="3"/>
</dbReference>
<evidence type="ECO:0000313" key="1">
    <source>
        <dbReference type="EMBL" id="RHF74338.1"/>
    </source>
</evidence>
<dbReference type="AlphaFoldDB" id="A0A414Q0L6"/>
<dbReference type="PANTHER" id="PTHR46820">
    <property type="entry name" value="HISTONE-LYSINE N-METHYLTRANSFERASE SETD7"/>
    <property type="match status" value="1"/>
</dbReference>
<gene>
    <name evidence="1" type="ORF">DW663_02410</name>
</gene>
<dbReference type="GO" id="GO:0003682">
    <property type="term" value="F:chromatin binding"/>
    <property type="evidence" value="ECO:0007669"/>
    <property type="project" value="TreeGrafter"/>
</dbReference>
<proteinExistence type="predicted"/>
<organism evidence="1 2">
    <name type="scientific">Fusobacterium mortiferum</name>
    <dbReference type="NCBI Taxonomy" id="850"/>
    <lineage>
        <taxon>Bacteria</taxon>
        <taxon>Fusobacteriati</taxon>
        <taxon>Fusobacteriota</taxon>
        <taxon>Fusobacteriia</taxon>
        <taxon>Fusobacteriales</taxon>
        <taxon>Fusobacteriaceae</taxon>
        <taxon>Fusobacterium</taxon>
    </lineage>
</organism>
<comment type="caution">
    <text evidence="1">The sequence shown here is derived from an EMBL/GenBank/DDBJ whole genome shotgun (WGS) entry which is preliminary data.</text>
</comment>
<dbReference type="GO" id="GO:0070828">
    <property type="term" value="P:heterochromatin organization"/>
    <property type="evidence" value="ECO:0007669"/>
    <property type="project" value="TreeGrafter"/>
</dbReference>
<dbReference type="GO" id="GO:0005694">
    <property type="term" value="C:chromosome"/>
    <property type="evidence" value="ECO:0007669"/>
    <property type="project" value="TreeGrafter"/>
</dbReference>
<dbReference type="RefSeq" id="WP_118234012.1">
    <property type="nucleotide sequence ID" value="NZ_QRHL01000002.1"/>
</dbReference>
<accession>A0A414Q0L6</accession>
<name>A0A414Q0L6_FUSMR</name>
<dbReference type="PANTHER" id="PTHR46820:SF1">
    <property type="entry name" value="HISTONE-LYSINE N-METHYLTRANSFERASE SETD7"/>
    <property type="match status" value="1"/>
</dbReference>
<evidence type="ECO:0000313" key="2">
    <source>
        <dbReference type="Proteomes" id="UP000284676"/>
    </source>
</evidence>
<reference evidence="1 2" key="1">
    <citation type="submission" date="2018-08" db="EMBL/GenBank/DDBJ databases">
        <title>A genome reference for cultivated species of the human gut microbiota.</title>
        <authorList>
            <person name="Zou Y."/>
            <person name="Xue W."/>
            <person name="Luo G."/>
        </authorList>
    </citation>
    <scope>NUCLEOTIDE SEQUENCE [LARGE SCALE GENOMIC DNA]</scope>
    <source>
        <strain evidence="1 2">AM25-1</strain>
    </source>
</reference>
<sequence length="325" mass="37718">MKVKIVLGIVALLGIGVGTYIYQNRYSFYRYLPAENENKLQSINFKLCDENGNLFSGRVKSGSDLYLNIYSYKDGELNGLNVIYYKDSIKELGHWKEGKQNGLFQLYTEDGILIESANFKNGERDGLTEQYFSSTGKLRVSANYKEGILEGEYKVYYPDGTLQGEVIYKNGEMNGEFKEYYENGNIRFTGSYKESLQDGEWKFYLKNGNLQTIANYKSGELNGLKEDYYENGKLWTRQEFKDNIPEDIYEIYYEDGTPQLKAKIKEGIVIEEKRFNRDGTLYDEDDDRVIISESVDNNFDDISFSENKEEITITEIDENEIIRTN</sequence>
<dbReference type="InterPro" id="IPR011652">
    <property type="entry name" value="MORN_2"/>
</dbReference>